<dbReference type="WBParaSite" id="Csp11.Scaffold587.g4926.t1">
    <property type="protein sequence ID" value="Csp11.Scaffold587.g4926.t1"/>
    <property type="gene ID" value="Csp11.Scaffold587.g4926"/>
</dbReference>
<dbReference type="STRING" id="1561998.A0A1I7TDQ9"/>
<dbReference type="InterPro" id="IPR014044">
    <property type="entry name" value="CAP_dom"/>
</dbReference>
<feature type="domain" description="SCP" evidence="1">
    <location>
        <begin position="4"/>
        <end position="126"/>
    </location>
</feature>
<dbReference type="InterPro" id="IPR001283">
    <property type="entry name" value="CRISP-related"/>
</dbReference>
<dbReference type="Gene3D" id="3.40.33.10">
    <property type="entry name" value="CAP"/>
    <property type="match status" value="1"/>
</dbReference>
<proteinExistence type="predicted"/>
<evidence type="ECO:0000313" key="3">
    <source>
        <dbReference type="WBParaSite" id="Csp11.Scaffold587.g4926.t1"/>
    </source>
</evidence>
<dbReference type="eggNOG" id="KOG3017">
    <property type="taxonomic scope" value="Eukaryota"/>
</dbReference>
<dbReference type="SUPFAM" id="SSF55797">
    <property type="entry name" value="PR-1-like"/>
    <property type="match status" value="1"/>
</dbReference>
<dbReference type="Pfam" id="PF00188">
    <property type="entry name" value="CAP"/>
    <property type="match status" value="1"/>
</dbReference>
<dbReference type="SMART" id="SM00198">
    <property type="entry name" value="SCP"/>
    <property type="match status" value="1"/>
</dbReference>
<evidence type="ECO:0000259" key="1">
    <source>
        <dbReference type="SMART" id="SM00198"/>
    </source>
</evidence>
<dbReference type="AlphaFoldDB" id="A0A1I7TDQ9"/>
<dbReference type="PANTHER" id="PTHR10334">
    <property type="entry name" value="CYSTEINE-RICH SECRETORY PROTEIN-RELATED"/>
    <property type="match status" value="1"/>
</dbReference>
<reference evidence="3" key="1">
    <citation type="submission" date="2016-11" db="UniProtKB">
        <authorList>
            <consortium name="WormBaseParasite"/>
        </authorList>
    </citation>
    <scope>IDENTIFICATION</scope>
</reference>
<sequence length="154" mass="16773">MQIPAQLDIQKDLDTERICIGHGLLELSLLWIHMLISLTKNKNNSFFQGTAASAAWEKEFQDYGLNSINMDVALFNSGVGHATQMIWANTNLIGCGVKNCGRDSTMMNMNKISVVCQYKKPGNVMGQPIYQKGETCSSCPASSKCDASSGLCVS</sequence>
<dbReference type="PRINTS" id="PR00837">
    <property type="entry name" value="V5TPXLIKE"/>
</dbReference>
<name>A0A1I7TDQ9_9PELO</name>
<dbReference type="InterPro" id="IPR035940">
    <property type="entry name" value="CAP_sf"/>
</dbReference>
<accession>A0A1I7TDQ9</accession>
<organism evidence="2 3">
    <name type="scientific">Caenorhabditis tropicalis</name>
    <dbReference type="NCBI Taxonomy" id="1561998"/>
    <lineage>
        <taxon>Eukaryota</taxon>
        <taxon>Metazoa</taxon>
        <taxon>Ecdysozoa</taxon>
        <taxon>Nematoda</taxon>
        <taxon>Chromadorea</taxon>
        <taxon>Rhabditida</taxon>
        <taxon>Rhabditina</taxon>
        <taxon>Rhabditomorpha</taxon>
        <taxon>Rhabditoidea</taxon>
        <taxon>Rhabditidae</taxon>
        <taxon>Peloderinae</taxon>
        <taxon>Caenorhabditis</taxon>
    </lineage>
</organism>
<protein>
    <submittedName>
        <fullName evidence="3">SCP domain-containing protein</fullName>
    </submittedName>
</protein>
<dbReference type="CDD" id="cd05380">
    <property type="entry name" value="CAP_euk"/>
    <property type="match status" value="1"/>
</dbReference>
<keyword evidence="2" id="KW-1185">Reference proteome</keyword>
<dbReference type="Proteomes" id="UP000095282">
    <property type="component" value="Unplaced"/>
</dbReference>
<evidence type="ECO:0000313" key="2">
    <source>
        <dbReference type="Proteomes" id="UP000095282"/>
    </source>
</evidence>